<comment type="cofactor">
    <cofactor evidence="1">
        <name>FMN</name>
        <dbReference type="ChEBI" id="CHEBI:58210"/>
    </cofactor>
</comment>
<evidence type="ECO:0000313" key="7">
    <source>
        <dbReference type="Proteomes" id="UP000463883"/>
    </source>
</evidence>
<dbReference type="InterPro" id="IPR052174">
    <property type="entry name" value="Flavoredoxin"/>
</dbReference>
<dbReference type="GO" id="GO:0010181">
    <property type="term" value="F:FMN binding"/>
    <property type="evidence" value="ECO:0007669"/>
    <property type="project" value="InterPro"/>
</dbReference>
<evidence type="ECO:0000313" key="6">
    <source>
        <dbReference type="EMBL" id="QHI73213.1"/>
    </source>
</evidence>
<dbReference type="Pfam" id="PF01613">
    <property type="entry name" value="Flavin_Reduct"/>
    <property type="match status" value="1"/>
</dbReference>
<dbReference type="RefSeq" id="WP_162362979.1">
    <property type="nucleotide sequence ID" value="NZ_CP047591.1"/>
</dbReference>
<dbReference type="PANTHER" id="PTHR43567">
    <property type="entry name" value="FLAVOREDOXIN-RELATED-RELATED"/>
    <property type="match status" value="1"/>
</dbReference>
<dbReference type="AlphaFoldDB" id="A0A6P1MJ36"/>
<feature type="domain" description="Flavin reductase like" evidence="5">
    <location>
        <begin position="11"/>
        <end position="151"/>
    </location>
</feature>
<sequence>MEKVSFKPGTMLNPVPVVMVSCGADSSQHNIITIAWTGIINSEPPMTYVSVRKSRYSHAIIKETGEFVINLCDEKLAFATDYCGVKSGRDVNKFKEQKLTPVKAEIVNCPMIGESPVNLECKVTQVLELPTHDMFIAEIVKVHADKGIINDKGKIQLEKADLICYNHGEYFGIKRKPIGKFGYSIMKSKTRRRIHKEKLEERKKVKDGKNKKYRS</sequence>
<evidence type="ECO:0000256" key="2">
    <source>
        <dbReference type="ARBA" id="ARBA00022630"/>
    </source>
</evidence>
<accession>A0A6P1MJ36</accession>
<dbReference type="GO" id="GO:0016646">
    <property type="term" value="F:oxidoreductase activity, acting on the CH-NH group of donors, NAD or NADP as acceptor"/>
    <property type="evidence" value="ECO:0007669"/>
    <property type="project" value="UniProtKB-ARBA"/>
</dbReference>
<evidence type="ECO:0000256" key="1">
    <source>
        <dbReference type="ARBA" id="ARBA00001917"/>
    </source>
</evidence>
<evidence type="ECO:0000256" key="4">
    <source>
        <dbReference type="SAM" id="MobiDB-lite"/>
    </source>
</evidence>
<feature type="region of interest" description="Disordered" evidence="4">
    <location>
        <begin position="194"/>
        <end position="215"/>
    </location>
</feature>
<comment type="similarity">
    <text evidence="3">Belongs to the flavoredoxin family.</text>
</comment>
<dbReference type="PROSITE" id="PS51257">
    <property type="entry name" value="PROKAR_LIPOPROTEIN"/>
    <property type="match status" value="1"/>
</dbReference>
<dbReference type="SMART" id="SM00903">
    <property type="entry name" value="Flavin_Reduct"/>
    <property type="match status" value="1"/>
</dbReference>
<proteinExistence type="inferred from homology"/>
<evidence type="ECO:0000256" key="3">
    <source>
        <dbReference type="ARBA" id="ARBA00038054"/>
    </source>
</evidence>
<dbReference type="Gene3D" id="2.30.110.10">
    <property type="entry name" value="Electron Transport, Fmn-binding Protein, Chain A"/>
    <property type="match status" value="1"/>
</dbReference>
<keyword evidence="7" id="KW-1185">Reference proteome</keyword>
<dbReference type="InterPro" id="IPR012349">
    <property type="entry name" value="Split_barrel_FMN-bd"/>
</dbReference>
<protein>
    <submittedName>
        <fullName evidence="6">Flavin reductase family protein</fullName>
    </submittedName>
</protein>
<dbReference type="EMBL" id="CP047591">
    <property type="protein sequence ID" value="QHI73213.1"/>
    <property type="molecule type" value="Genomic_DNA"/>
</dbReference>
<name>A0A6P1MJ36_9FIRM</name>
<gene>
    <name evidence="6" type="ORF">Ami3637_13255</name>
</gene>
<dbReference type="SUPFAM" id="SSF50475">
    <property type="entry name" value="FMN-binding split barrel"/>
    <property type="match status" value="1"/>
</dbReference>
<dbReference type="KEGG" id="amic:Ami3637_13255"/>
<organism evidence="6 7">
    <name type="scientific">Aminipila terrae</name>
    <dbReference type="NCBI Taxonomy" id="2697030"/>
    <lineage>
        <taxon>Bacteria</taxon>
        <taxon>Bacillati</taxon>
        <taxon>Bacillota</taxon>
        <taxon>Clostridia</taxon>
        <taxon>Peptostreptococcales</taxon>
        <taxon>Anaerovoracaceae</taxon>
        <taxon>Aminipila</taxon>
    </lineage>
</organism>
<dbReference type="PANTHER" id="PTHR43567:SF1">
    <property type="entry name" value="FLAVOREDOXIN"/>
    <property type="match status" value="1"/>
</dbReference>
<keyword evidence="2" id="KW-0285">Flavoprotein</keyword>
<dbReference type="Proteomes" id="UP000463883">
    <property type="component" value="Chromosome"/>
</dbReference>
<evidence type="ECO:0000259" key="5">
    <source>
        <dbReference type="SMART" id="SM00903"/>
    </source>
</evidence>
<reference evidence="6 7" key="1">
    <citation type="submission" date="2020-01" db="EMBL/GenBank/DDBJ databases">
        <title>Genomic analysis of Aminipila sp. CBA3637.</title>
        <authorList>
            <person name="Kim Y.B."/>
            <person name="Roh S.W."/>
        </authorList>
    </citation>
    <scope>NUCLEOTIDE SEQUENCE [LARGE SCALE GENOMIC DNA]</scope>
    <source>
        <strain evidence="6 7">CBA3637</strain>
    </source>
</reference>
<feature type="compositionally biased region" description="Basic and acidic residues" evidence="4">
    <location>
        <begin position="197"/>
        <end position="215"/>
    </location>
</feature>
<dbReference type="InterPro" id="IPR002563">
    <property type="entry name" value="Flavin_Rdtase-like_dom"/>
</dbReference>